<accession>K1PYV2</accession>
<reference evidence="1" key="1">
    <citation type="journal article" date="2012" name="Nature">
        <title>The oyster genome reveals stress adaptation and complexity of shell formation.</title>
        <authorList>
            <person name="Zhang G."/>
            <person name="Fang X."/>
            <person name="Guo X."/>
            <person name="Li L."/>
            <person name="Luo R."/>
            <person name="Xu F."/>
            <person name="Yang P."/>
            <person name="Zhang L."/>
            <person name="Wang X."/>
            <person name="Qi H."/>
            <person name="Xiong Z."/>
            <person name="Que H."/>
            <person name="Xie Y."/>
            <person name="Holland P.W."/>
            <person name="Paps J."/>
            <person name="Zhu Y."/>
            <person name="Wu F."/>
            <person name="Chen Y."/>
            <person name="Wang J."/>
            <person name="Peng C."/>
            <person name="Meng J."/>
            <person name="Yang L."/>
            <person name="Liu J."/>
            <person name="Wen B."/>
            <person name="Zhang N."/>
            <person name="Huang Z."/>
            <person name="Zhu Q."/>
            <person name="Feng Y."/>
            <person name="Mount A."/>
            <person name="Hedgecock D."/>
            <person name="Xu Z."/>
            <person name="Liu Y."/>
            <person name="Domazet-Loso T."/>
            <person name="Du Y."/>
            <person name="Sun X."/>
            <person name="Zhang S."/>
            <person name="Liu B."/>
            <person name="Cheng P."/>
            <person name="Jiang X."/>
            <person name="Li J."/>
            <person name="Fan D."/>
            <person name="Wang W."/>
            <person name="Fu W."/>
            <person name="Wang T."/>
            <person name="Wang B."/>
            <person name="Zhang J."/>
            <person name="Peng Z."/>
            <person name="Li Y."/>
            <person name="Li N."/>
            <person name="Wang J."/>
            <person name="Chen M."/>
            <person name="He Y."/>
            <person name="Tan F."/>
            <person name="Song X."/>
            <person name="Zheng Q."/>
            <person name="Huang R."/>
            <person name="Yang H."/>
            <person name="Du X."/>
            <person name="Chen L."/>
            <person name="Yang M."/>
            <person name="Gaffney P.M."/>
            <person name="Wang S."/>
            <person name="Luo L."/>
            <person name="She Z."/>
            <person name="Ming Y."/>
            <person name="Huang W."/>
            <person name="Zhang S."/>
            <person name="Huang B."/>
            <person name="Zhang Y."/>
            <person name="Qu T."/>
            <person name="Ni P."/>
            <person name="Miao G."/>
            <person name="Wang J."/>
            <person name="Wang Q."/>
            <person name="Steinberg C.E."/>
            <person name="Wang H."/>
            <person name="Li N."/>
            <person name="Qian L."/>
            <person name="Zhang G."/>
            <person name="Li Y."/>
            <person name="Yang H."/>
            <person name="Liu X."/>
            <person name="Wang J."/>
            <person name="Yin Y."/>
            <person name="Wang J."/>
        </authorList>
    </citation>
    <scope>NUCLEOTIDE SEQUENCE [LARGE SCALE GENOMIC DNA]</scope>
    <source>
        <strain evidence="1">05x7-T-G4-1.051#20</strain>
    </source>
</reference>
<proteinExistence type="predicted"/>
<dbReference type="HOGENOM" id="CLU_1497661_0_0_1"/>
<dbReference type="PROSITE" id="PS51257">
    <property type="entry name" value="PROKAR_LIPOPROTEIN"/>
    <property type="match status" value="1"/>
</dbReference>
<dbReference type="AlphaFoldDB" id="K1PYV2"/>
<gene>
    <name evidence="1" type="ORF">CGI_10013867</name>
</gene>
<dbReference type="InParanoid" id="K1PYV2"/>
<sequence>MTFRQVCGCAGLQDEGTLVSLLGMIYSCHEQETFHIDKLYPDLRFVPSWPIQRCPLEQVKNLSENTFEYKEKDLCPFIPYDDMPVDDLHLRIRISHKLFNQVVTWSIDQKTEDDLCKELRRIGVSFKIWEEKGDDKLNIKVKKWSQPNGDDLRTVIHKMRLANVHSDQRTAVIRMLRALQ</sequence>
<evidence type="ECO:0000313" key="1">
    <source>
        <dbReference type="EMBL" id="EKC26828.1"/>
    </source>
</evidence>
<dbReference type="EMBL" id="JH817916">
    <property type="protein sequence ID" value="EKC26828.1"/>
    <property type="molecule type" value="Genomic_DNA"/>
</dbReference>
<organism evidence="1">
    <name type="scientific">Magallana gigas</name>
    <name type="common">Pacific oyster</name>
    <name type="synonym">Crassostrea gigas</name>
    <dbReference type="NCBI Taxonomy" id="29159"/>
    <lineage>
        <taxon>Eukaryota</taxon>
        <taxon>Metazoa</taxon>
        <taxon>Spiralia</taxon>
        <taxon>Lophotrochozoa</taxon>
        <taxon>Mollusca</taxon>
        <taxon>Bivalvia</taxon>
        <taxon>Autobranchia</taxon>
        <taxon>Pteriomorphia</taxon>
        <taxon>Ostreida</taxon>
        <taxon>Ostreoidea</taxon>
        <taxon>Ostreidae</taxon>
        <taxon>Magallana</taxon>
    </lineage>
</organism>
<protein>
    <submittedName>
        <fullName evidence="1">Uncharacterized protein</fullName>
    </submittedName>
</protein>
<name>K1PYV2_MAGGI</name>